<feature type="region of interest" description="Disordered" evidence="1">
    <location>
        <begin position="100"/>
        <end position="144"/>
    </location>
</feature>
<evidence type="ECO:0000256" key="1">
    <source>
        <dbReference type="SAM" id="MobiDB-lite"/>
    </source>
</evidence>
<accession>A0A0B1P9D9</accession>
<name>A0A0B1P9D9_UNCNE</name>
<proteinExistence type="predicted"/>
<protein>
    <submittedName>
        <fullName evidence="2">Putative eka-like protein</fullName>
    </submittedName>
</protein>
<dbReference type="Proteomes" id="UP000030854">
    <property type="component" value="Unassembled WGS sequence"/>
</dbReference>
<keyword evidence="3" id="KW-1185">Reference proteome</keyword>
<evidence type="ECO:0000313" key="2">
    <source>
        <dbReference type="EMBL" id="KHJ33975.1"/>
    </source>
</evidence>
<reference evidence="2 3" key="1">
    <citation type="journal article" date="2014" name="BMC Genomics">
        <title>Adaptive genomic structural variation in the grape powdery mildew pathogen, Erysiphe necator.</title>
        <authorList>
            <person name="Jones L."/>
            <person name="Riaz S."/>
            <person name="Morales-Cruz A."/>
            <person name="Amrine K.C."/>
            <person name="McGuire B."/>
            <person name="Gubler W.D."/>
            <person name="Walker M.A."/>
            <person name="Cantu D."/>
        </authorList>
    </citation>
    <scope>NUCLEOTIDE SEQUENCE [LARGE SCALE GENOMIC DNA]</scope>
    <source>
        <strain evidence="3">c</strain>
    </source>
</reference>
<dbReference type="AlphaFoldDB" id="A0A0B1P9D9"/>
<comment type="caution">
    <text evidence="2">The sequence shown here is derived from an EMBL/GenBank/DDBJ whole genome shotgun (WGS) entry which is preliminary data.</text>
</comment>
<feature type="compositionally biased region" description="Low complexity" evidence="1">
    <location>
        <begin position="101"/>
        <end position="119"/>
    </location>
</feature>
<sequence>MLANEIERVSSKRPAFVKLYGTLKPDALHRTWMAFFTDTPRVGFRVFDESRVTKVFKKKQPIEFCKRKADDREYQVTVRAIAVKAKAAIDKDSDRSIEILTNSQSSNTSATNNKTPNNTQSSNTSMADSNEALGETATSVEMRL</sequence>
<dbReference type="EMBL" id="JNVN01001128">
    <property type="protein sequence ID" value="KHJ33975.1"/>
    <property type="molecule type" value="Genomic_DNA"/>
</dbReference>
<gene>
    <name evidence="2" type="ORF">EV44_g3484</name>
</gene>
<evidence type="ECO:0000313" key="3">
    <source>
        <dbReference type="Proteomes" id="UP000030854"/>
    </source>
</evidence>
<dbReference type="HOGENOM" id="CLU_1797874_0_0_1"/>
<organism evidence="2 3">
    <name type="scientific">Uncinula necator</name>
    <name type="common">Grape powdery mildew</name>
    <dbReference type="NCBI Taxonomy" id="52586"/>
    <lineage>
        <taxon>Eukaryota</taxon>
        <taxon>Fungi</taxon>
        <taxon>Dikarya</taxon>
        <taxon>Ascomycota</taxon>
        <taxon>Pezizomycotina</taxon>
        <taxon>Leotiomycetes</taxon>
        <taxon>Erysiphales</taxon>
        <taxon>Erysiphaceae</taxon>
        <taxon>Erysiphe</taxon>
    </lineage>
</organism>